<dbReference type="WBParaSite" id="HNAJ_0001182801-mRNA-1">
    <property type="protein sequence ID" value="HNAJ_0001182801-mRNA-1"/>
    <property type="gene ID" value="HNAJ_0001182801"/>
</dbReference>
<dbReference type="SUPFAM" id="SSF57903">
    <property type="entry name" value="FYVE/PHD zinc finger"/>
    <property type="match status" value="1"/>
</dbReference>
<name>A0A0R3TVI0_RODNA</name>
<dbReference type="InterPro" id="IPR047506">
    <property type="entry name" value="UBR7-like_UBR-box"/>
</dbReference>
<evidence type="ECO:0000259" key="5">
    <source>
        <dbReference type="PROSITE" id="PS51157"/>
    </source>
</evidence>
<keyword evidence="2" id="KW-0863">Zinc-finger</keyword>
<gene>
    <name evidence="6" type="ORF">HNAJ_LOCUS11817</name>
</gene>
<dbReference type="InterPro" id="IPR013083">
    <property type="entry name" value="Znf_RING/FYVE/PHD"/>
</dbReference>
<dbReference type="OrthoDB" id="10262564at2759"/>
<dbReference type="PROSITE" id="PS51157">
    <property type="entry name" value="ZF_UBR"/>
    <property type="match status" value="1"/>
</dbReference>
<keyword evidence="7" id="KW-1185">Reference proteome</keyword>
<dbReference type="Pfam" id="PF02207">
    <property type="entry name" value="zf-UBR"/>
    <property type="match status" value="1"/>
</dbReference>
<evidence type="ECO:0000256" key="2">
    <source>
        <dbReference type="ARBA" id="ARBA00022771"/>
    </source>
</evidence>
<evidence type="ECO:0000256" key="4">
    <source>
        <dbReference type="PROSITE-ProRule" id="PRU00508"/>
    </source>
</evidence>
<protein>
    <submittedName>
        <fullName evidence="8">UBR-type domain-containing protein</fullName>
    </submittedName>
</protein>
<dbReference type="PANTHER" id="PTHR13513">
    <property type="entry name" value="E3 UBIQUITIN-PROTEIN LIGASE UBR7"/>
    <property type="match status" value="1"/>
</dbReference>
<dbReference type="Proteomes" id="UP000278807">
    <property type="component" value="Unassembled WGS sequence"/>
</dbReference>
<reference evidence="8" key="1">
    <citation type="submission" date="2017-02" db="UniProtKB">
        <authorList>
            <consortium name="WormBaseParasite"/>
        </authorList>
    </citation>
    <scope>IDENTIFICATION</scope>
</reference>
<organism evidence="8">
    <name type="scientific">Rodentolepis nana</name>
    <name type="common">Dwarf tapeworm</name>
    <name type="synonym">Hymenolepis nana</name>
    <dbReference type="NCBI Taxonomy" id="102285"/>
    <lineage>
        <taxon>Eukaryota</taxon>
        <taxon>Metazoa</taxon>
        <taxon>Spiralia</taxon>
        <taxon>Lophotrochozoa</taxon>
        <taxon>Platyhelminthes</taxon>
        <taxon>Cestoda</taxon>
        <taxon>Eucestoda</taxon>
        <taxon>Cyclophyllidea</taxon>
        <taxon>Hymenolepididae</taxon>
        <taxon>Rodentolepis</taxon>
    </lineage>
</organism>
<dbReference type="CDD" id="cd19677">
    <property type="entry name" value="UBR-box_UBR7"/>
    <property type="match status" value="1"/>
</dbReference>
<keyword evidence="3" id="KW-0862">Zinc</keyword>
<reference evidence="6 7" key="2">
    <citation type="submission" date="2018-11" db="EMBL/GenBank/DDBJ databases">
        <authorList>
            <consortium name="Pathogen Informatics"/>
        </authorList>
    </citation>
    <scope>NUCLEOTIDE SEQUENCE [LARGE SCALE GENOMIC DNA]</scope>
</reference>
<dbReference type="PANTHER" id="PTHR13513:SF9">
    <property type="entry name" value="E3 UBIQUITIN-PROTEIN LIGASE UBR7-RELATED"/>
    <property type="match status" value="1"/>
</dbReference>
<sequence>MEEEEPTYTINDVIQEEEESTAMVLGGMEQSFLEKCTYSKGYLPRQALYFCETCYQSTKKWAGICYACSETCHVDHDIIELHTKRNFRCDCGNDRFNGASSCQLSEQKDPENVKNEYNHNFEGLFCNCNRPYPDPEYSGNEEMFQCIVCEDWFHLEHMGLSKDSKVAESALETICDKCVEKHPFLWLYYYSQKKLELKENEEDNEECPSKRIRLDDFVSSNDSTAEVVTCRVPSVLSTCGVDKLDVSKDEVSKLEVNGLKFPSALFWQNDWRTETLCSCDSCKIMLKERGLTFLLDSKDSVSDYMNVGLTRFRALVEEREEEDKRMLLQLPRPQAIEFAHSVNNFKSALGEFLASESRNGVITKAAVTQFFEDFRKTLEDR</sequence>
<evidence type="ECO:0000313" key="8">
    <source>
        <dbReference type="WBParaSite" id="HNAJ_0001182801-mRNA-1"/>
    </source>
</evidence>
<proteinExistence type="predicted"/>
<keyword evidence="1" id="KW-0479">Metal-binding</keyword>
<dbReference type="InterPro" id="IPR003126">
    <property type="entry name" value="Znf_UBR"/>
</dbReference>
<evidence type="ECO:0000313" key="7">
    <source>
        <dbReference type="Proteomes" id="UP000278807"/>
    </source>
</evidence>
<dbReference type="EMBL" id="UZAE01013807">
    <property type="protein sequence ID" value="VDO11425.1"/>
    <property type="molecule type" value="Genomic_DNA"/>
</dbReference>
<accession>A0A0R3TVI0</accession>
<dbReference type="CDD" id="cd15542">
    <property type="entry name" value="PHD_UBR7"/>
    <property type="match status" value="1"/>
</dbReference>
<evidence type="ECO:0000256" key="1">
    <source>
        <dbReference type="ARBA" id="ARBA00022723"/>
    </source>
</evidence>
<dbReference type="GO" id="GO:0061630">
    <property type="term" value="F:ubiquitin protein ligase activity"/>
    <property type="evidence" value="ECO:0007669"/>
    <property type="project" value="InterPro"/>
</dbReference>
<dbReference type="SMART" id="SM00396">
    <property type="entry name" value="ZnF_UBR1"/>
    <property type="match status" value="1"/>
</dbReference>
<dbReference type="GO" id="GO:0005737">
    <property type="term" value="C:cytoplasm"/>
    <property type="evidence" value="ECO:0007669"/>
    <property type="project" value="TreeGrafter"/>
</dbReference>
<dbReference type="Gene3D" id="3.30.40.10">
    <property type="entry name" value="Zinc/RING finger domain, C3HC4 (zinc finger)"/>
    <property type="match status" value="1"/>
</dbReference>
<dbReference type="InterPro" id="IPR040204">
    <property type="entry name" value="UBR7"/>
</dbReference>
<dbReference type="InterPro" id="IPR011011">
    <property type="entry name" value="Znf_FYVE_PHD"/>
</dbReference>
<evidence type="ECO:0000313" key="6">
    <source>
        <dbReference type="EMBL" id="VDO11425.1"/>
    </source>
</evidence>
<dbReference type="AlphaFoldDB" id="A0A0R3TVI0"/>
<evidence type="ECO:0000256" key="3">
    <source>
        <dbReference type="ARBA" id="ARBA00022833"/>
    </source>
</evidence>
<feature type="domain" description="UBR-type" evidence="5">
    <location>
        <begin position="34"/>
        <end position="107"/>
    </location>
</feature>
<dbReference type="STRING" id="102285.A0A0R3TVI0"/>
<dbReference type="GO" id="GO:0008270">
    <property type="term" value="F:zinc ion binding"/>
    <property type="evidence" value="ECO:0007669"/>
    <property type="project" value="UniProtKB-KW"/>
</dbReference>
<feature type="zinc finger region" description="UBR-type" evidence="4">
    <location>
        <begin position="34"/>
        <end position="107"/>
    </location>
</feature>